<feature type="transmembrane region" description="Helical" evidence="6">
    <location>
        <begin position="339"/>
        <end position="361"/>
    </location>
</feature>
<evidence type="ECO:0000313" key="8">
    <source>
        <dbReference type="Proteomes" id="UP000001412"/>
    </source>
</evidence>
<feature type="transmembrane region" description="Helical" evidence="6">
    <location>
        <begin position="373"/>
        <end position="393"/>
    </location>
</feature>
<dbReference type="HOGENOM" id="CLU_022017_7_5_9"/>
<feature type="transmembrane region" description="Helical" evidence="6">
    <location>
        <begin position="306"/>
        <end position="327"/>
    </location>
</feature>
<feature type="transmembrane region" description="Helical" evidence="6">
    <location>
        <begin position="399"/>
        <end position="417"/>
    </location>
</feature>
<dbReference type="InterPro" id="IPR002797">
    <property type="entry name" value="Polysacc_synth"/>
</dbReference>
<evidence type="ECO:0000256" key="1">
    <source>
        <dbReference type="ARBA" id="ARBA00004651"/>
    </source>
</evidence>
<protein>
    <submittedName>
        <fullName evidence="7">Transporter</fullName>
    </submittedName>
</protein>
<name>Q891V9_CLOTE</name>
<evidence type="ECO:0000256" key="4">
    <source>
        <dbReference type="ARBA" id="ARBA00022989"/>
    </source>
</evidence>
<comment type="subcellular location">
    <subcellularLocation>
        <location evidence="1">Cell membrane</location>
        <topology evidence="1">Multi-pass membrane protein</topology>
    </subcellularLocation>
</comment>
<dbReference type="InterPro" id="IPR050833">
    <property type="entry name" value="Poly_Biosynth_Transport"/>
</dbReference>
<dbReference type="Proteomes" id="UP000001412">
    <property type="component" value="Chromosome"/>
</dbReference>
<feature type="transmembrane region" description="Helical" evidence="6">
    <location>
        <begin position="135"/>
        <end position="155"/>
    </location>
</feature>
<dbReference type="PANTHER" id="PTHR30250">
    <property type="entry name" value="PST FAMILY PREDICTED COLANIC ACID TRANSPORTER"/>
    <property type="match status" value="1"/>
</dbReference>
<evidence type="ECO:0000256" key="2">
    <source>
        <dbReference type="ARBA" id="ARBA00022475"/>
    </source>
</evidence>
<keyword evidence="8" id="KW-1185">Reference proteome</keyword>
<dbReference type="EMBL" id="AE015927">
    <property type="protein sequence ID" value="AAO36736.1"/>
    <property type="molecule type" value="Genomic_DNA"/>
</dbReference>
<keyword evidence="2" id="KW-1003">Cell membrane</keyword>
<accession>Q891V9</accession>
<evidence type="ECO:0000256" key="3">
    <source>
        <dbReference type="ARBA" id="ARBA00022692"/>
    </source>
</evidence>
<dbReference type="GO" id="GO:0005886">
    <property type="term" value="C:plasma membrane"/>
    <property type="evidence" value="ECO:0007669"/>
    <property type="project" value="UniProtKB-SubCell"/>
</dbReference>
<evidence type="ECO:0000256" key="5">
    <source>
        <dbReference type="ARBA" id="ARBA00023136"/>
    </source>
</evidence>
<feature type="transmembrane region" description="Helical" evidence="6">
    <location>
        <begin position="167"/>
        <end position="187"/>
    </location>
</feature>
<evidence type="ECO:0000256" key="6">
    <source>
        <dbReference type="SAM" id="Phobius"/>
    </source>
</evidence>
<dbReference type="KEGG" id="ctc:CTC_02254"/>
<keyword evidence="4 6" id="KW-1133">Transmembrane helix</keyword>
<feature type="transmembrane region" description="Helical" evidence="6">
    <location>
        <begin position="271"/>
        <end position="294"/>
    </location>
</feature>
<keyword evidence="5 6" id="KW-0472">Membrane</keyword>
<organism evidence="7 8">
    <name type="scientific">Clostridium tetani (strain Massachusetts / E88)</name>
    <dbReference type="NCBI Taxonomy" id="212717"/>
    <lineage>
        <taxon>Bacteria</taxon>
        <taxon>Bacillati</taxon>
        <taxon>Bacillota</taxon>
        <taxon>Clostridia</taxon>
        <taxon>Eubacteriales</taxon>
        <taxon>Clostridiaceae</taxon>
        <taxon>Clostridium</taxon>
    </lineage>
</organism>
<keyword evidence="3 6" id="KW-0812">Transmembrane</keyword>
<dbReference type="PANTHER" id="PTHR30250:SF11">
    <property type="entry name" value="O-ANTIGEN TRANSPORTER-RELATED"/>
    <property type="match status" value="1"/>
</dbReference>
<dbReference type="AlphaFoldDB" id="Q891V9"/>
<evidence type="ECO:0000313" key="7">
    <source>
        <dbReference type="EMBL" id="AAO36736.1"/>
    </source>
</evidence>
<reference evidence="7 8" key="1">
    <citation type="journal article" date="2003" name="Proc. Natl. Acad. Sci. U.S.A.">
        <title>The genome sequence of Clostridium tetani, the causative agent of tetanus disease.</title>
        <authorList>
            <person name="Brueggemann H."/>
            <person name="Baumer S."/>
            <person name="Fricke W.F."/>
            <person name="Wiezer A."/>
            <person name="Liesegang H."/>
            <person name="Decker I."/>
            <person name="Herzberg C."/>
            <person name="Martinez-Arias R."/>
            <person name="Merkl R."/>
            <person name="Henne A."/>
            <person name="Gottschalk G."/>
        </authorList>
    </citation>
    <scope>NUCLEOTIDE SEQUENCE [LARGE SCALE GENOMIC DNA]</scope>
    <source>
        <strain evidence="8">Massachusetts / E88</strain>
    </source>
</reference>
<feature type="transmembrane region" description="Helical" evidence="6">
    <location>
        <begin position="449"/>
        <end position="466"/>
    </location>
</feature>
<feature type="transmembrane region" description="Helical" evidence="6">
    <location>
        <begin position="62"/>
        <end position="80"/>
    </location>
</feature>
<sequence>MCNYKNRCSFYSRRNINMSESPKQFIKRFIAFSLGPIISACISFITVPITTHFVVPEEFGKAAMYTMALSISSLFIFLGMDQAFTREYNTQDDKKSLFWNSLIVPLIFSFFIGAIYVMFYKTISIWMFESLEKHVMIMLAVSLPFSIIDRFNLLLIRMQERARIYSILNVVSKLANVIVLVPYVLYIDKSFKGIINANFFSLIVMCIIECFFVKDFWLSKFKVNKDLIHKMLCYGFPLVPATIVSWLLNSMDKMAMRYWSTLHEIGLYEAAFKIVAVVAIVQQAFCTFWTPTAFRWYEENVENEKYISISNMLMCFMVFIFIFIVLFRDLIIKILSPNYANASAIVPFLLFYPIMYTVSEATTLGISFSKKTYYNILVSIIATGINYILNYMFVPKYGAIGASVATGISYMVFFWVRTLISRKLWFKFNLSFYILNTLFMIIFASLDGLYHNTFINIIMSLAILFINRKEIMIMVNYGKGFLREKSFA</sequence>
<feature type="transmembrane region" description="Helical" evidence="6">
    <location>
        <begin position="101"/>
        <end position="123"/>
    </location>
</feature>
<dbReference type="Pfam" id="PF01943">
    <property type="entry name" value="Polysacc_synt"/>
    <property type="match status" value="1"/>
</dbReference>
<feature type="transmembrane region" description="Helical" evidence="6">
    <location>
        <begin position="29"/>
        <end position="50"/>
    </location>
</feature>
<feature type="transmembrane region" description="Helical" evidence="6">
    <location>
        <begin position="424"/>
        <end position="443"/>
    </location>
</feature>
<feature type="transmembrane region" description="Helical" evidence="6">
    <location>
        <begin position="232"/>
        <end position="251"/>
    </location>
</feature>
<dbReference type="STRING" id="212717.CTC_02254"/>
<feature type="transmembrane region" description="Helical" evidence="6">
    <location>
        <begin position="193"/>
        <end position="212"/>
    </location>
</feature>
<proteinExistence type="predicted"/>
<gene>
    <name evidence="7" type="ordered locus">CTC_02254</name>
</gene>